<organism evidence="2 3">
    <name type="scientific">Alteriqipengyuania lutimaris</name>
    <dbReference type="NCBI Taxonomy" id="1538146"/>
    <lineage>
        <taxon>Bacteria</taxon>
        <taxon>Pseudomonadati</taxon>
        <taxon>Pseudomonadota</taxon>
        <taxon>Alphaproteobacteria</taxon>
        <taxon>Sphingomonadales</taxon>
        <taxon>Erythrobacteraceae</taxon>
        <taxon>Alteriqipengyuania</taxon>
    </lineage>
</organism>
<comment type="caution">
    <text evidence="2">The sequence shown here is derived from an EMBL/GenBank/DDBJ whole genome shotgun (WGS) entry which is preliminary data.</text>
</comment>
<keyword evidence="1" id="KW-0732">Signal</keyword>
<dbReference type="RefSeq" id="WP_115493313.1">
    <property type="nucleotide sequence ID" value="NZ_JACHWW010000002.1"/>
</dbReference>
<proteinExistence type="predicted"/>
<dbReference type="AlphaFoldDB" id="A0A395LGN6"/>
<accession>A0A395LGN6</accession>
<evidence type="ECO:0000313" key="2">
    <source>
        <dbReference type="EMBL" id="RDS76046.1"/>
    </source>
</evidence>
<name>A0A395LGN6_9SPHN</name>
<feature type="chain" id="PRO_5017370347" evidence="1">
    <location>
        <begin position="23"/>
        <end position="115"/>
    </location>
</feature>
<protein>
    <submittedName>
        <fullName evidence="2">DUF4168 domain-containing protein</fullName>
    </submittedName>
</protein>
<dbReference type="EMBL" id="QRBB01000002">
    <property type="protein sequence ID" value="RDS76046.1"/>
    <property type="molecule type" value="Genomic_DNA"/>
</dbReference>
<dbReference type="OrthoDB" id="7605619at2"/>
<reference evidence="2 3" key="1">
    <citation type="submission" date="2018-07" db="EMBL/GenBank/DDBJ databases">
        <title>Erythrobacter nanhaiensis sp. nov., a novel member of the genus Erythrobacter isolated from the South China Sea.</title>
        <authorList>
            <person name="Chen X."/>
            <person name="Liu J."/>
        </authorList>
    </citation>
    <scope>NUCLEOTIDE SEQUENCE [LARGE SCALE GENOMIC DNA]</scope>
    <source>
        <strain evidence="2 3">S-5</strain>
    </source>
</reference>
<evidence type="ECO:0000313" key="3">
    <source>
        <dbReference type="Proteomes" id="UP000254101"/>
    </source>
</evidence>
<sequence>MNLFLSTIATASLALAAQPSLAQQAPAAPSATQMAPVSDAELETFVIAASMIGQIQQNAEMEKAAKDEAAMKVLSQAQMTPQRFNTIGAALQTNEKLQARATQTVSRLKAQQADG</sequence>
<keyword evidence="3" id="KW-1185">Reference proteome</keyword>
<gene>
    <name evidence="2" type="ORF">DL238_15395</name>
</gene>
<feature type="signal peptide" evidence="1">
    <location>
        <begin position="1"/>
        <end position="22"/>
    </location>
</feature>
<dbReference type="Proteomes" id="UP000254101">
    <property type="component" value="Unassembled WGS sequence"/>
</dbReference>
<evidence type="ECO:0000256" key="1">
    <source>
        <dbReference type="SAM" id="SignalP"/>
    </source>
</evidence>